<keyword evidence="2" id="KW-1185">Reference proteome</keyword>
<dbReference type="EMBL" id="CR378676">
    <property type="protein sequence ID" value="CAG22435.1"/>
    <property type="molecule type" value="Genomic_DNA"/>
</dbReference>
<dbReference type="Proteomes" id="UP000000593">
    <property type="component" value="Chromosome 2"/>
</dbReference>
<gene>
    <name evidence="1" type="ordered locus">PBPRB0562</name>
</gene>
<dbReference type="HOGENOM" id="CLU_2344225_0_0_6"/>
<proteinExistence type="predicted"/>
<organism evidence="1 2">
    <name type="scientific">Photobacterium profundum (strain SS9)</name>
    <dbReference type="NCBI Taxonomy" id="298386"/>
    <lineage>
        <taxon>Bacteria</taxon>
        <taxon>Pseudomonadati</taxon>
        <taxon>Pseudomonadota</taxon>
        <taxon>Gammaproteobacteria</taxon>
        <taxon>Vibrionales</taxon>
        <taxon>Vibrionaceae</taxon>
        <taxon>Photobacterium</taxon>
    </lineage>
</organism>
<reference evidence="2" key="1">
    <citation type="journal article" date="2005" name="Science">
        <title>Life at depth: Photobacterium profundum genome sequence and expression analysis.</title>
        <authorList>
            <person name="Vezzi A."/>
            <person name="Campanaro S."/>
            <person name="D'Angelo M."/>
            <person name="Simonato F."/>
            <person name="Vitulo N."/>
            <person name="Lauro F.M."/>
            <person name="Cestaro A."/>
            <person name="Malacrida G."/>
            <person name="Simionati B."/>
            <person name="Cannata N."/>
            <person name="Romualdi C."/>
            <person name="Bartlett D.H."/>
            <person name="Valle G."/>
        </authorList>
    </citation>
    <scope>NUCLEOTIDE SEQUENCE [LARGE SCALE GENOMIC DNA]</scope>
    <source>
        <strain evidence="2">ATCC BAA-1253 / SS9</strain>
    </source>
</reference>
<evidence type="ECO:0000313" key="2">
    <source>
        <dbReference type="Proteomes" id="UP000000593"/>
    </source>
</evidence>
<dbReference type="STRING" id="298386.PBPRB0562"/>
<name>Q6LJU5_PHOPR</name>
<evidence type="ECO:0000313" key="1">
    <source>
        <dbReference type="EMBL" id="CAG22435.1"/>
    </source>
</evidence>
<dbReference type="AlphaFoldDB" id="Q6LJU5"/>
<sequence>MIDKSNRYCLVFAVKQTLFNFGVDMNKGDPWPEWPVFWREFSVVERKLLAEEVGAAVLYLRNVGKQDVQVGPVMARKIEAACGYPKELLRPDIFGED</sequence>
<protein>
    <submittedName>
        <fullName evidence="1">Uncharacterized protein</fullName>
    </submittedName>
</protein>
<dbReference type="KEGG" id="ppr:PBPRB0562"/>
<accession>Q6LJU5</accession>